<feature type="compositionally biased region" description="Polar residues" evidence="1">
    <location>
        <begin position="1"/>
        <end position="20"/>
    </location>
</feature>
<organism evidence="2 3">
    <name type="scientific">Linnemannia exigua</name>
    <dbReference type="NCBI Taxonomy" id="604196"/>
    <lineage>
        <taxon>Eukaryota</taxon>
        <taxon>Fungi</taxon>
        <taxon>Fungi incertae sedis</taxon>
        <taxon>Mucoromycota</taxon>
        <taxon>Mortierellomycotina</taxon>
        <taxon>Mortierellomycetes</taxon>
        <taxon>Mortierellales</taxon>
        <taxon>Mortierellaceae</taxon>
        <taxon>Linnemannia</taxon>
    </lineage>
</organism>
<reference evidence="2" key="1">
    <citation type="journal article" date="2020" name="Fungal Divers.">
        <title>Resolving the Mortierellaceae phylogeny through synthesis of multi-gene phylogenetics and phylogenomics.</title>
        <authorList>
            <person name="Vandepol N."/>
            <person name="Liber J."/>
            <person name="Desiro A."/>
            <person name="Na H."/>
            <person name="Kennedy M."/>
            <person name="Barry K."/>
            <person name="Grigoriev I.V."/>
            <person name="Miller A.N."/>
            <person name="O'Donnell K."/>
            <person name="Stajich J.E."/>
            <person name="Bonito G."/>
        </authorList>
    </citation>
    <scope>NUCLEOTIDE SEQUENCE</scope>
    <source>
        <strain evidence="2">NRRL 28262</strain>
    </source>
</reference>
<dbReference type="EMBL" id="JAAAIL010002940">
    <property type="protein sequence ID" value="KAG0253449.1"/>
    <property type="molecule type" value="Genomic_DNA"/>
</dbReference>
<gene>
    <name evidence="2" type="ORF">BGZ95_006317</name>
</gene>
<evidence type="ECO:0000256" key="1">
    <source>
        <dbReference type="SAM" id="MobiDB-lite"/>
    </source>
</evidence>
<name>A0AAD4D153_9FUNG</name>
<sequence length="101" mass="10203">MTSEATSTDKWGSGQGQQQLPHEPSRLRTARLNAPQPPPLPPAIITAPSTPTPSPAMSSIATVTPPPASPTTTDSGTTLVPTPTTPTATKSSSSVSSSASR</sequence>
<protein>
    <submittedName>
        <fullName evidence="2">Uncharacterized protein</fullName>
    </submittedName>
</protein>
<keyword evidence="3" id="KW-1185">Reference proteome</keyword>
<proteinExistence type="predicted"/>
<dbReference type="AlphaFoldDB" id="A0AAD4D153"/>
<feature type="region of interest" description="Disordered" evidence="1">
    <location>
        <begin position="1"/>
        <end position="101"/>
    </location>
</feature>
<dbReference type="Proteomes" id="UP001194580">
    <property type="component" value="Unassembled WGS sequence"/>
</dbReference>
<evidence type="ECO:0000313" key="2">
    <source>
        <dbReference type="EMBL" id="KAG0253449.1"/>
    </source>
</evidence>
<feature type="non-terminal residue" evidence="2">
    <location>
        <position position="101"/>
    </location>
</feature>
<feature type="compositionally biased region" description="Low complexity" evidence="1">
    <location>
        <begin position="43"/>
        <end position="63"/>
    </location>
</feature>
<accession>A0AAD4D153</accession>
<evidence type="ECO:0000313" key="3">
    <source>
        <dbReference type="Proteomes" id="UP001194580"/>
    </source>
</evidence>
<comment type="caution">
    <text evidence="2">The sequence shown here is derived from an EMBL/GenBank/DDBJ whole genome shotgun (WGS) entry which is preliminary data.</text>
</comment>
<feature type="compositionally biased region" description="Low complexity" evidence="1">
    <location>
        <begin position="70"/>
        <end position="101"/>
    </location>
</feature>